<dbReference type="Pfam" id="PF00857">
    <property type="entry name" value="Isochorismatase"/>
    <property type="match status" value="1"/>
</dbReference>
<dbReference type="RefSeq" id="WP_070093091.1">
    <property type="nucleotide sequence ID" value="NZ_CP016634.1"/>
</dbReference>
<proteinExistence type="predicted"/>
<dbReference type="InterPro" id="IPR036380">
    <property type="entry name" value="Isochorismatase-like_sf"/>
</dbReference>
<accession>A0A1B2F3D3</accession>
<evidence type="ECO:0000313" key="3">
    <source>
        <dbReference type="EMBL" id="ANY86730.1"/>
    </source>
</evidence>
<protein>
    <submittedName>
        <fullName evidence="3">Putative isochorismatase</fullName>
    </submittedName>
</protein>
<evidence type="ECO:0000259" key="2">
    <source>
        <dbReference type="Pfam" id="PF00857"/>
    </source>
</evidence>
<dbReference type="EMBL" id="CP016634">
    <property type="protein sequence ID" value="ANY86730.1"/>
    <property type="molecule type" value="Genomic_DNA"/>
</dbReference>
<dbReference type="SUPFAM" id="SSF52499">
    <property type="entry name" value="Isochorismatase-like hydrolases"/>
    <property type="match status" value="1"/>
</dbReference>
<name>A0A1B2F3D3_PSEPU</name>
<dbReference type="InterPro" id="IPR050272">
    <property type="entry name" value="Isochorismatase-like_hydrls"/>
</dbReference>
<feature type="domain" description="Isochorismatase-like" evidence="2">
    <location>
        <begin position="5"/>
        <end position="167"/>
    </location>
</feature>
<keyword evidence="1" id="KW-0378">Hydrolase</keyword>
<sequence length="224" mass="24569">MTCKSALLVIDLQQEDGFPLARFDEVVGNAGALIDAARRLAVPVIYTRHVNNAQGHNLAPGEPVDAHGRPTTYRAGTPAIEILDTLAPQAGDVVLDKHRYSAFHGTDLAQKLREQGIEHLVVLGVLTDVCVMASVFDAYQHDFTLSLVADACAATTLGAHYSALMILSNWIYGLEIFSTPQLLRRWQQQPAGSVRTDTPDHLAFHPEAFVEAIQRFDNRLARDC</sequence>
<evidence type="ECO:0000256" key="1">
    <source>
        <dbReference type="ARBA" id="ARBA00022801"/>
    </source>
</evidence>
<organism evidence="3">
    <name type="scientific">Pseudomonas putida</name>
    <name type="common">Arthrobacter siderocapsulatus</name>
    <dbReference type="NCBI Taxonomy" id="303"/>
    <lineage>
        <taxon>Bacteria</taxon>
        <taxon>Pseudomonadati</taxon>
        <taxon>Pseudomonadota</taxon>
        <taxon>Gammaproteobacteria</taxon>
        <taxon>Pseudomonadales</taxon>
        <taxon>Pseudomonadaceae</taxon>
        <taxon>Pseudomonas</taxon>
    </lineage>
</organism>
<dbReference type="AlphaFoldDB" id="A0A1B2F3D3"/>
<dbReference type="GO" id="GO:0016787">
    <property type="term" value="F:hydrolase activity"/>
    <property type="evidence" value="ECO:0007669"/>
    <property type="project" value="UniProtKB-KW"/>
</dbReference>
<dbReference type="PANTHER" id="PTHR43540">
    <property type="entry name" value="PEROXYUREIDOACRYLATE/UREIDOACRYLATE AMIDOHYDROLASE-RELATED"/>
    <property type="match status" value="1"/>
</dbReference>
<dbReference type="InterPro" id="IPR000868">
    <property type="entry name" value="Isochorismatase-like_dom"/>
</dbReference>
<dbReference type="PANTHER" id="PTHR43540:SF6">
    <property type="entry name" value="ISOCHORISMATASE-LIKE DOMAIN-CONTAINING PROTEIN"/>
    <property type="match status" value="1"/>
</dbReference>
<dbReference type="Gene3D" id="3.40.50.850">
    <property type="entry name" value="Isochorismatase-like"/>
    <property type="match status" value="1"/>
</dbReference>
<gene>
    <name evidence="3" type="primary">phzD</name>
    <name evidence="3" type="ORF">IEC33019_1161</name>
</gene>
<dbReference type="CDD" id="cd00431">
    <property type="entry name" value="cysteine_hydrolases"/>
    <property type="match status" value="1"/>
</dbReference>
<reference evidence="3" key="1">
    <citation type="submission" date="2016-07" db="EMBL/GenBank/DDBJ databases">
        <title>New class B carbapenemase carried by novel plasmid in Pseudomonas putida enviromental strain in eastern Amazonia.</title>
        <authorList>
            <person name="Souza C.O."/>
            <person name="Lima K.V."/>
            <person name="Brasiliense D.M."/>
            <person name="Perez-Chaparro P.J."/>
            <person name="Mamizuka E.M."/>
            <person name="Lima M.O."/>
            <person name="Lima L.N."/>
            <person name="McCulloch J.A."/>
        </authorList>
    </citation>
    <scope>NUCLEOTIDE SEQUENCE [LARGE SCALE GENOMIC DNA]</scope>
    <source>
        <strain evidence="3">IEC33019</strain>
    </source>
</reference>